<dbReference type="Gene3D" id="3.40.50.150">
    <property type="entry name" value="Vaccinia Virus protein VP39"/>
    <property type="match status" value="1"/>
</dbReference>
<feature type="domain" description="DUF7884" evidence="6">
    <location>
        <begin position="7"/>
        <end position="86"/>
    </location>
</feature>
<dbReference type="RefSeq" id="WP_105515273.1">
    <property type="nucleotide sequence ID" value="NZ_PVEP01000005.1"/>
</dbReference>
<organism evidence="7 8">
    <name type="scientific">Albidovulum denitrificans</name>
    <dbReference type="NCBI Taxonomy" id="404881"/>
    <lineage>
        <taxon>Bacteria</taxon>
        <taxon>Pseudomonadati</taxon>
        <taxon>Pseudomonadota</taxon>
        <taxon>Alphaproteobacteria</taxon>
        <taxon>Rhodobacterales</taxon>
        <taxon>Paracoccaceae</taxon>
        <taxon>Albidovulum</taxon>
    </lineage>
</organism>
<dbReference type="InterPro" id="IPR050723">
    <property type="entry name" value="CFA/CMAS"/>
</dbReference>
<evidence type="ECO:0000256" key="1">
    <source>
        <dbReference type="ARBA" id="ARBA00010815"/>
    </source>
</evidence>
<dbReference type="InterPro" id="IPR003333">
    <property type="entry name" value="CMAS"/>
</dbReference>
<dbReference type="SUPFAM" id="SSF53335">
    <property type="entry name" value="S-adenosyl-L-methionine-dependent methyltransferases"/>
    <property type="match status" value="1"/>
</dbReference>
<accession>A0A2S8S6L5</accession>
<name>A0A2S8S6L5_9RHOB</name>
<dbReference type="Pfam" id="PF25371">
    <property type="entry name" value="DUF7884"/>
    <property type="match status" value="1"/>
</dbReference>
<dbReference type="PANTHER" id="PTHR43667">
    <property type="entry name" value="CYCLOPROPANE-FATTY-ACYL-PHOSPHOLIPID SYNTHASE"/>
    <property type="match status" value="1"/>
</dbReference>
<evidence type="ECO:0000313" key="7">
    <source>
        <dbReference type="EMBL" id="PQV56432.1"/>
    </source>
</evidence>
<sequence length="411" mass="46891">MWAKALDTMLRQLVQHGRLEVTYTDGTKRRYGNGPGDPVRVRLSGEKTERRLAMHPNLAVGEAYVDGHLTVEGEDIAGLIALALCNDARMTPAWWLTPARHVARWFRVLTQINPAGRSRANVHHHYDLTPELYALFLDADRQYSCAYFRHPDDTLEQAQAQKKAIIARKLCLQPGMHVLDIGCGWGGMALTLARDHGARVLGVTLSEEQLAIATERAAAEGLADRVEFRLIDYRKIEGRFDRIVSVGMFEHVGLPHYRTYFDAVRRLLTDDGVALIHTIGNPGPPAATGPWIRKYIFPGGYIPAMSECLHAIEGADLWTTDVEVWRLHYAETLLHWRRRFEANLDRIRALQDDRFCRMWRYYLAGSEMTFRYGDQCVFQFQLARKRDAVPLTREYLYDSPLLAAERQGKCA</sequence>
<dbReference type="GO" id="GO:0008168">
    <property type="term" value="F:methyltransferase activity"/>
    <property type="evidence" value="ECO:0007669"/>
    <property type="project" value="UniProtKB-KW"/>
</dbReference>
<dbReference type="InterPro" id="IPR057206">
    <property type="entry name" value="DUF7884"/>
</dbReference>
<gene>
    <name evidence="7" type="ORF">LX70_02698</name>
</gene>
<dbReference type="Proteomes" id="UP000238338">
    <property type="component" value="Unassembled WGS sequence"/>
</dbReference>
<dbReference type="EMBL" id="PVEP01000005">
    <property type="protein sequence ID" value="PQV56432.1"/>
    <property type="molecule type" value="Genomic_DNA"/>
</dbReference>
<protein>
    <submittedName>
        <fullName evidence="7">Cyclopropane-fatty-acyl-phospholipid synthase</fullName>
    </submittedName>
</protein>
<dbReference type="CDD" id="cd02440">
    <property type="entry name" value="AdoMet_MTases"/>
    <property type="match status" value="1"/>
</dbReference>
<evidence type="ECO:0000313" key="8">
    <source>
        <dbReference type="Proteomes" id="UP000238338"/>
    </source>
</evidence>
<keyword evidence="4" id="KW-0949">S-adenosyl-L-methionine</keyword>
<keyword evidence="5" id="KW-0443">Lipid metabolism</keyword>
<evidence type="ECO:0000256" key="3">
    <source>
        <dbReference type="ARBA" id="ARBA00022679"/>
    </source>
</evidence>
<evidence type="ECO:0000259" key="6">
    <source>
        <dbReference type="Pfam" id="PF25371"/>
    </source>
</evidence>
<dbReference type="InterPro" id="IPR029063">
    <property type="entry name" value="SAM-dependent_MTases_sf"/>
</dbReference>
<reference evidence="7 8" key="1">
    <citation type="submission" date="2018-02" db="EMBL/GenBank/DDBJ databases">
        <title>Genomic Encyclopedia of Archaeal and Bacterial Type Strains, Phase II (KMG-II): from individual species to whole genera.</title>
        <authorList>
            <person name="Goeker M."/>
        </authorList>
    </citation>
    <scope>NUCLEOTIDE SEQUENCE [LARGE SCALE GENOMIC DNA]</scope>
    <source>
        <strain evidence="7 8">DSM 18921</strain>
    </source>
</reference>
<dbReference type="Pfam" id="PF02353">
    <property type="entry name" value="CMAS"/>
    <property type="match status" value="1"/>
</dbReference>
<comment type="similarity">
    <text evidence="1">Belongs to the CFA/CMAS family.</text>
</comment>
<proteinExistence type="inferred from homology"/>
<dbReference type="PIRSF" id="PIRSF003085">
    <property type="entry name" value="CMAS"/>
    <property type="match status" value="1"/>
</dbReference>
<keyword evidence="3" id="KW-0808">Transferase</keyword>
<dbReference type="GO" id="GO:0008610">
    <property type="term" value="P:lipid biosynthetic process"/>
    <property type="evidence" value="ECO:0007669"/>
    <property type="project" value="InterPro"/>
</dbReference>
<comment type="caution">
    <text evidence="7">The sequence shown here is derived from an EMBL/GenBank/DDBJ whole genome shotgun (WGS) entry which is preliminary data.</text>
</comment>
<keyword evidence="8" id="KW-1185">Reference proteome</keyword>
<dbReference type="GO" id="GO:0032259">
    <property type="term" value="P:methylation"/>
    <property type="evidence" value="ECO:0007669"/>
    <property type="project" value="UniProtKB-KW"/>
</dbReference>
<evidence type="ECO:0000256" key="2">
    <source>
        <dbReference type="ARBA" id="ARBA00022603"/>
    </source>
</evidence>
<dbReference type="PANTHER" id="PTHR43667:SF1">
    <property type="entry name" value="CYCLOPROPANE-FATTY-ACYL-PHOSPHOLIPID SYNTHASE"/>
    <property type="match status" value="1"/>
</dbReference>
<evidence type="ECO:0000256" key="4">
    <source>
        <dbReference type="ARBA" id="ARBA00022691"/>
    </source>
</evidence>
<dbReference type="OrthoDB" id="9782855at2"/>
<evidence type="ECO:0000256" key="5">
    <source>
        <dbReference type="ARBA" id="ARBA00023098"/>
    </source>
</evidence>
<dbReference type="AlphaFoldDB" id="A0A2S8S6L5"/>
<keyword evidence="2" id="KW-0489">Methyltransferase</keyword>